<feature type="transmembrane region" description="Helical" evidence="1">
    <location>
        <begin position="58"/>
        <end position="77"/>
    </location>
</feature>
<sequence length="196" mass="22135">MEQQEQFSYEDSLRVITQMIEQVKERVLSDGFDYMLWGGFVGAAALLQYALMKFGVTFHWIGWATLMPLAGIITAIYNTRCRKRSGAKIVALEIFLSVLTAFLVSLGIIIFSFSALGYKHGLGVILVLYGLWIFISGRIFKFKPFVYGAIINWAGSLLIFHVFDYYNTLLTVATAALLGYFLPGYLLRLDVKKKSI</sequence>
<feature type="transmembrane region" description="Helical" evidence="1">
    <location>
        <begin position="34"/>
        <end position="52"/>
    </location>
</feature>
<keyword evidence="1" id="KW-0812">Transmembrane</keyword>
<proteinExistence type="predicted"/>
<accession>A0ABY6J0T4</accession>
<reference evidence="2" key="1">
    <citation type="submission" date="2022-10" db="EMBL/GenBank/DDBJ databases">
        <title>Chitinophaga sp. nov., isolated from soil.</title>
        <authorList>
            <person name="Jeon C.O."/>
        </authorList>
    </citation>
    <scope>NUCLEOTIDE SEQUENCE</scope>
    <source>
        <strain evidence="2">R8</strain>
    </source>
</reference>
<protein>
    <recommendedName>
        <fullName evidence="4">DUF2157 domain-containing protein</fullName>
    </recommendedName>
</protein>
<dbReference type="Proteomes" id="UP001162741">
    <property type="component" value="Chromosome"/>
</dbReference>
<name>A0ABY6J0T4_9BACT</name>
<keyword evidence="3" id="KW-1185">Reference proteome</keyword>
<feature type="transmembrane region" description="Helical" evidence="1">
    <location>
        <begin position="169"/>
        <end position="187"/>
    </location>
</feature>
<organism evidence="2 3">
    <name type="scientific">Chitinophaga horti</name>
    <dbReference type="NCBI Taxonomy" id="2920382"/>
    <lineage>
        <taxon>Bacteria</taxon>
        <taxon>Pseudomonadati</taxon>
        <taxon>Bacteroidota</taxon>
        <taxon>Chitinophagia</taxon>
        <taxon>Chitinophagales</taxon>
        <taxon>Chitinophagaceae</taxon>
        <taxon>Chitinophaga</taxon>
    </lineage>
</organism>
<feature type="transmembrane region" description="Helical" evidence="1">
    <location>
        <begin position="122"/>
        <end position="140"/>
    </location>
</feature>
<evidence type="ECO:0008006" key="4">
    <source>
        <dbReference type="Google" id="ProtNLM"/>
    </source>
</evidence>
<evidence type="ECO:0000256" key="1">
    <source>
        <dbReference type="SAM" id="Phobius"/>
    </source>
</evidence>
<dbReference type="EMBL" id="CP107006">
    <property type="protein sequence ID" value="UYQ93267.1"/>
    <property type="molecule type" value="Genomic_DNA"/>
</dbReference>
<evidence type="ECO:0000313" key="3">
    <source>
        <dbReference type="Proteomes" id="UP001162741"/>
    </source>
</evidence>
<dbReference type="RefSeq" id="WP_264281375.1">
    <property type="nucleotide sequence ID" value="NZ_CP107006.1"/>
</dbReference>
<feature type="transmembrane region" description="Helical" evidence="1">
    <location>
        <begin position="89"/>
        <end position="116"/>
    </location>
</feature>
<evidence type="ECO:0000313" key="2">
    <source>
        <dbReference type="EMBL" id="UYQ93267.1"/>
    </source>
</evidence>
<feature type="transmembrane region" description="Helical" evidence="1">
    <location>
        <begin position="145"/>
        <end position="163"/>
    </location>
</feature>
<gene>
    <name evidence="2" type="ORF">MKQ68_24600</name>
</gene>
<keyword evidence="1" id="KW-0472">Membrane</keyword>
<keyword evidence="1" id="KW-1133">Transmembrane helix</keyword>